<feature type="transmembrane region" description="Helical" evidence="1">
    <location>
        <begin position="23"/>
        <end position="44"/>
    </location>
</feature>
<reference evidence="2" key="1">
    <citation type="journal article" date="2012" name="Genome Res.">
        <title>Genomic characterization of the Bacillus cereus sensu lato species: Backdrop to the evolution of Bacillus anthracis.</title>
        <authorList>
            <person name="Zwick M.E."/>
            <person name="Joseph S.J."/>
            <person name="Didelot X."/>
            <person name="Chen P.E."/>
            <person name="Bishop-Lilly K.A."/>
            <person name="Stewart A.C."/>
            <person name="Willner K."/>
            <person name="Nolan N."/>
            <person name="Lentz S."/>
            <person name="Thomason M.K."/>
            <person name="Sozhamannan S."/>
            <person name="Mateczun A.J."/>
            <person name="Du L."/>
            <person name="Read T.D."/>
        </authorList>
    </citation>
    <scope>NUCLEOTIDE SEQUENCE [LARGE SCALE GENOMIC DNA]</scope>
    <source>
        <strain evidence="2">AH603</strain>
    </source>
</reference>
<proteinExistence type="predicted"/>
<keyword evidence="1" id="KW-0812">Transmembrane</keyword>
<accession>C2XWI8</accession>
<keyword evidence="1" id="KW-0472">Membrane</keyword>
<dbReference type="Pfam" id="PF22765">
    <property type="entry name" value="DUF7010"/>
    <property type="match status" value="1"/>
</dbReference>
<dbReference type="HOGENOM" id="CLU_120418_0_0_9"/>
<evidence type="ECO:0000313" key="2">
    <source>
        <dbReference type="EMBL" id="EEL69974.1"/>
    </source>
</evidence>
<name>C2XWI8_BACMY</name>
<organism evidence="2">
    <name type="scientific">Bacillus mycoides</name>
    <dbReference type="NCBI Taxonomy" id="1405"/>
    <lineage>
        <taxon>Bacteria</taxon>
        <taxon>Bacillati</taxon>
        <taxon>Bacillota</taxon>
        <taxon>Bacilli</taxon>
        <taxon>Bacillales</taxon>
        <taxon>Bacillaceae</taxon>
        <taxon>Bacillus</taxon>
        <taxon>Bacillus cereus group</taxon>
    </lineage>
</organism>
<feature type="transmembrane region" description="Helical" evidence="1">
    <location>
        <begin position="135"/>
        <end position="153"/>
    </location>
</feature>
<dbReference type="InterPro" id="IPR053824">
    <property type="entry name" value="DUF7010"/>
</dbReference>
<protein>
    <submittedName>
        <fullName evidence="2">Uncharacterized protein</fullName>
    </submittedName>
</protein>
<dbReference type="AlphaFoldDB" id="C2XWI8"/>
<dbReference type="Proteomes" id="UP000001753">
    <property type="component" value="Chromosome"/>
</dbReference>
<dbReference type="EMBL" id="ACMP01000084">
    <property type="protein sequence ID" value="EEL69974.1"/>
    <property type="molecule type" value="Genomic_DNA"/>
</dbReference>
<comment type="caution">
    <text evidence="2">The sequence shown here is derived from an EMBL/GenBank/DDBJ whole genome shotgun (WGS) entry which is preliminary data.</text>
</comment>
<keyword evidence="1" id="KW-1133">Transmembrane helix</keyword>
<feature type="transmembrane region" description="Helical" evidence="1">
    <location>
        <begin position="50"/>
        <end position="71"/>
    </location>
</feature>
<sequence>MGGDREMNISEAKRDLAQKTKKGFPVIIAGLLFWIVASITGVLLSEKQVVWVYLIGMGCVFPFGLMIAAILKIDMFAKGNPLGTLAGVIGGINVLNIPFVLLAYFQFPEWLPFVVAMLIGVHFLPYVWIYESKSYGFLSVGTVLVTSVCGILFAEKGFIVIPMAVTVVYFITLISVSLENKKAENDQQISA</sequence>
<feature type="transmembrane region" description="Helical" evidence="1">
    <location>
        <begin position="110"/>
        <end position="128"/>
    </location>
</feature>
<feature type="transmembrane region" description="Helical" evidence="1">
    <location>
        <begin position="83"/>
        <end position="104"/>
    </location>
</feature>
<gene>
    <name evidence="2" type="ORF">bcere0026_30650</name>
</gene>
<evidence type="ECO:0000256" key="1">
    <source>
        <dbReference type="SAM" id="Phobius"/>
    </source>
</evidence>
<feature type="transmembrane region" description="Helical" evidence="1">
    <location>
        <begin position="159"/>
        <end position="178"/>
    </location>
</feature>